<feature type="domain" description="TGS" evidence="1">
    <location>
        <begin position="464"/>
        <end position="536"/>
    </location>
</feature>
<dbReference type="SMART" id="SM00471">
    <property type="entry name" value="HDc"/>
    <property type="match status" value="1"/>
</dbReference>
<dbReference type="STRING" id="1618570.UT08_C0007G0007"/>
<dbReference type="Pfam" id="PF13328">
    <property type="entry name" value="HD_4"/>
    <property type="match status" value="1"/>
</dbReference>
<dbReference type="SUPFAM" id="SSF109604">
    <property type="entry name" value="HD-domain/PDEase-like"/>
    <property type="match status" value="1"/>
</dbReference>
<comment type="caution">
    <text evidence="2">The sequence shown here is derived from an EMBL/GenBank/DDBJ whole genome shotgun (WGS) entry which is preliminary data.</text>
</comment>
<dbReference type="PANTHER" id="PTHR21262:SF31">
    <property type="entry name" value="GTP PYROPHOSPHOKINASE"/>
    <property type="match status" value="1"/>
</dbReference>
<sequence>MEINPEQRKIWYLNRPRNPAIPSAEIALTTPFHDYTKGLLQFYGEPKNTISEYDVLPEPIGVSRENLFSHLTAKLNEQGYTSDQLNKLQEVYLYAHLKFATTDRMEFRSSGDETITHSLWMAIILAENGITDIDVQMATLCHDILEDTGADIEELKLKTSEKAARLVDLVSKVKTKKIFGPSDMVTSEDITERENLDQKNTELKLLDAIQSDDEIYAFIIKAADVIHNQITSEAITKKIRERKGGIALDYYEKWVRRLGFTYFADLIGNYALKSVQIDRYENIKAEKDKTDNIFMPYIQKIMNDWVDYETYEGNELNTELITIESSSIYQIHKDLKNQPIDSESHKYFIPHLNIVCTDETELFKWHRFFSKALDARSTEIDERLNLKEAVEETIILVNGKQPIKLKVFLKTKDMLIEPAHLFINTISLTEDEEQIARSKLESLRIAYKQALSSDTLEEVTETMERGSVNVLDKEGNPRSVPSHATALDLAYIIGKNLGNDTVGVNIYKLVNGEWTVSENSELDTPLTEGVKAEFLTENDQTIEPNRYELVTTGKATTNIEEKMTQQLVETAIKSTGLSEDSEVIKTFKGQLQSGQIIRNIRSILGVEFDENTPYPEFIQKIRDRGVRTIEHLYSKVRGKKLDTNISDVFPKIFEEQFGSKDDFLINVGLIVMPFNKEGSLEKWMYYEDTSSSETILPTRKIIERLIAFRESRWIMEFNANDKSGVLFLIAKHLYESEANVHIRSYPDNYARGRKTRVEIRFTRGSRTAVSQIKKDLMRELGGEVTFIEVSREKDRRADTQS</sequence>
<dbReference type="InterPro" id="IPR003607">
    <property type="entry name" value="HD/PDEase_dom"/>
</dbReference>
<dbReference type="InterPro" id="IPR012675">
    <property type="entry name" value="Beta-grasp_dom_sf"/>
</dbReference>
<gene>
    <name evidence="2" type="ORF">UT08_C0007G0007</name>
</gene>
<dbReference type="PANTHER" id="PTHR21262">
    <property type="entry name" value="GUANOSINE-3',5'-BIS DIPHOSPHATE 3'-PYROPHOSPHOHYDROLASE"/>
    <property type="match status" value="1"/>
</dbReference>
<protein>
    <submittedName>
        <fullName evidence="2">(P)ppGpp synthetase, RelA/SpoT family</fullName>
    </submittedName>
</protein>
<accession>A0A0G0NHG6</accession>
<proteinExistence type="predicted"/>
<name>A0A0G0NHG6_9BACT</name>
<organism evidence="2 3">
    <name type="scientific">Candidatus Woesebacteria bacterium GW2011_GWB1_38_8</name>
    <dbReference type="NCBI Taxonomy" id="1618570"/>
    <lineage>
        <taxon>Bacteria</taxon>
        <taxon>Candidatus Woeseibacteriota</taxon>
    </lineage>
</organism>
<dbReference type="Gene3D" id="3.10.20.30">
    <property type="match status" value="1"/>
</dbReference>
<evidence type="ECO:0000313" key="3">
    <source>
        <dbReference type="Proteomes" id="UP000034081"/>
    </source>
</evidence>
<evidence type="ECO:0000313" key="2">
    <source>
        <dbReference type="EMBL" id="KKQ85334.1"/>
    </source>
</evidence>
<dbReference type="AlphaFoldDB" id="A0A0G0NHG6"/>
<dbReference type="EMBL" id="LBVL01000007">
    <property type="protein sequence ID" value="KKQ85334.1"/>
    <property type="molecule type" value="Genomic_DNA"/>
</dbReference>
<dbReference type="PROSITE" id="PS51880">
    <property type="entry name" value="TGS"/>
    <property type="match status" value="1"/>
</dbReference>
<dbReference type="CDD" id="cd00077">
    <property type="entry name" value="HDc"/>
    <property type="match status" value="1"/>
</dbReference>
<reference evidence="2 3" key="1">
    <citation type="journal article" date="2015" name="Nature">
        <title>rRNA introns, odd ribosomes, and small enigmatic genomes across a large radiation of phyla.</title>
        <authorList>
            <person name="Brown C.T."/>
            <person name="Hug L.A."/>
            <person name="Thomas B.C."/>
            <person name="Sharon I."/>
            <person name="Castelle C.J."/>
            <person name="Singh A."/>
            <person name="Wilkins M.J."/>
            <person name="Williams K.H."/>
            <person name="Banfield J.F."/>
        </authorList>
    </citation>
    <scope>NUCLEOTIDE SEQUENCE [LARGE SCALE GENOMIC DNA]</scope>
</reference>
<dbReference type="Gene3D" id="1.10.3210.10">
    <property type="entry name" value="Hypothetical protein af1432"/>
    <property type="match status" value="1"/>
</dbReference>
<evidence type="ECO:0000259" key="1">
    <source>
        <dbReference type="PROSITE" id="PS51880"/>
    </source>
</evidence>
<dbReference type="Proteomes" id="UP000034081">
    <property type="component" value="Unassembled WGS sequence"/>
</dbReference>
<dbReference type="InterPro" id="IPR004095">
    <property type="entry name" value="TGS"/>
</dbReference>